<evidence type="ECO:0000256" key="1">
    <source>
        <dbReference type="ARBA" id="ARBA00001947"/>
    </source>
</evidence>
<keyword evidence="3" id="KW-0645">Protease</keyword>
<feature type="active site" description="Proton donor/acceptor" evidence="8">
    <location>
        <position position="345"/>
    </location>
</feature>
<evidence type="ECO:0000256" key="2">
    <source>
        <dbReference type="ARBA" id="ARBA00005988"/>
    </source>
</evidence>
<evidence type="ECO:0000256" key="9">
    <source>
        <dbReference type="SAM" id="MobiDB-lite"/>
    </source>
</evidence>
<dbReference type="PANTHER" id="PTHR11532:SF84">
    <property type="entry name" value="CARBOXYPEPTIDASE M"/>
    <property type="match status" value="1"/>
</dbReference>
<evidence type="ECO:0000256" key="8">
    <source>
        <dbReference type="PROSITE-ProRule" id="PRU01379"/>
    </source>
</evidence>
<evidence type="ECO:0000256" key="3">
    <source>
        <dbReference type="ARBA" id="ARBA00022645"/>
    </source>
</evidence>
<evidence type="ECO:0000256" key="7">
    <source>
        <dbReference type="ARBA" id="ARBA00023180"/>
    </source>
</evidence>
<name>A0ABY6L5G3_9ARAC</name>
<gene>
    <name evidence="11" type="ORF">LAZ67_13002530</name>
</gene>
<dbReference type="SUPFAM" id="SSF53187">
    <property type="entry name" value="Zn-dependent exopeptidases"/>
    <property type="match status" value="1"/>
</dbReference>
<evidence type="ECO:0000313" key="12">
    <source>
        <dbReference type="Proteomes" id="UP001235939"/>
    </source>
</evidence>
<dbReference type="SUPFAM" id="SSF49464">
    <property type="entry name" value="Carboxypeptidase regulatory domain-like"/>
    <property type="match status" value="1"/>
</dbReference>
<organism evidence="11 12">
    <name type="scientific">Cordylochernes scorpioides</name>
    <dbReference type="NCBI Taxonomy" id="51811"/>
    <lineage>
        <taxon>Eukaryota</taxon>
        <taxon>Metazoa</taxon>
        <taxon>Ecdysozoa</taxon>
        <taxon>Arthropoda</taxon>
        <taxon>Chelicerata</taxon>
        <taxon>Arachnida</taxon>
        <taxon>Pseudoscorpiones</taxon>
        <taxon>Cheliferoidea</taxon>
        <taxon>Chernetidae</taxon>
        <taxon>Cordylochernes</taxon>
    </lineage>
</organism>
<dbReference type="SMART" id="SM00631">
    <property type="entry name" value="Zn_pept"/>
    <property type="match status" value="1"/>
</dbReference>
<feature type="region of interest" description="Disordered" evidence="9">
    <location>
        <begin position="169"/>
        <end position="190"/>
    </location>
</feature>
<proteinExistence type="inferred from homology"/>
<dbReference type="Gene3D" id="3.40.630.10">
    <property type="entry name" value="Zn peptidases"/>
    <property type="match status" value="2"/>
</dbReference>
<keyword evidence="5" id="KW-0378">Hydrolase</keyword>
<comment type="similarity">
    <text evidence="2 8">Belongs to the peptidase M14 family.</text>
</comment>
<dbReference type="InterPro" id="IPR050753">
    <property type="entry name" value="Peptidase_M14_domain"/>
</dbReference>
<reference evidence="11 12" key="1">
    <citation type="submission" date="2022-01" db="EMBL/GenBank/DDBJ databases">
        <title>A chromosomal length assembly of Cordylochernes scorpioides.</title>
        <authorList>
            <person name="Zeh D."/>
            <person name="Zeh J."/>
        </authorList>
    </citation>
    <scope>NUCLEOTIDE SEQUENCE [LARGE SCALE GENOMIC DNA]</scope>
    <source>
        <strain evidence="11">IN4F17</strain>
        <tissue evidence="11">Whole Body</tissue>
    </source>
</reference>
<keyword evidence="6" id="KW-0862">Zinc</keyword>
<evidence type="ECO:0000256" key="4">
    <source>
        <dbReference type="ARBA" id="ARBA00022723"/>
    </source>
</evidence>
<evidence type="ECO:0000256" key="5">
    <source>
        <dbReference type="ARBA" id="ARBA00022801"/>
    </source>
</evidence>
<sequence>MTGRELWTLKIAANPDGDHLLKPQVKYIGNMHGNEGGLYSKRFTRDLMESSQSAKEVFSWQSSWANLKVEVPFLCMNPNPPAAISYNDPCVIHSGRRTRDAASPHLRPTGAVQSRHVRHLATGQHGHSHHAVYEPGRLRGLGGGAMQWHQGKSWSWVCDGIPALGQQETEAGLDGTPRGRGRPRTKAVEPRAPRMPKAYIADRRGNAKGYDLNRNFPDYFDSGPSKAERQPETLAIMSWLSRESFVLSGNLHGGAVVASYPFDNLPSYALLTGGNSPTPDDDIFRHIATVYASSHRTMAKERPCRQDSRFHFINGTTNGAQWYPLSGGMQDYNYVNAGCMEVTFEISCCKYPHRSQLPKFWNQNRQPLLLYLAEAHQGVKGIVHDPHGQPIQGATVLVKGREFGFHTSPRGEYWRILRPGTYILQVGTMVRAEGYAPVSTEIHVGNQQVTIQNLTMTPVRRVS</sequence>
<dbReference type="InterPro" id="IPR000834">
    <property type="entry name" value="Peptidase_M14"/>
</dbReference>
<dbReference type="InterPro" id="IPR057247">
    <property type="entry name" value="CARBOXYPEPT_ZN_2"/>
</dbReference>
<keyword evidence="3" id="KW-0121">Carboxypeptidase</keyword>
<evidence type="ECO:0000313" key="11">
    <source>
        <dbReference type="EMBL" id="UYV76104.1"/>
    </source>
</evidence>
<keyword evidence="12" id="KW-1185">Reference proteome</keyword>
<feature type="domain" description="Peptidase M14" evidence="10">
    <location>
        <begin position="204"/>
        <end position="375"/>
    </location>
</feature>
<accession>A0ABY6L5G3</accession>
<dbReference type="Pfam" id="PF13620">
    <property type="entry name" value="CarboxypepD_reg"/>
    <property type="match status" value="1"/>
</dbReference>
<evidence type="ECO:0000256" key="6">
    <source>
        <dbReference type="ARBA" id="ARBA00022833"/>
    </source>
</evidence>
<protein>
    <submittedName>
        <fullName evidence="11">CPM</fullName>
    </submittedName>
</protein>
<dbReference type="InterPro" id="IPR008969">
    <property type="entry name" value="CarboxyPept-like_regulatory"/>
</dbReference>
<keyword evidence="7" id="KW-0325">Glycoprotein</keyword>
<dbReference type="Proteomes" id="UP001235939">
    <property type="component" value="Chromosome 13"/>
</dbReference>
<evidence type="ECO:0000259" key="10">
    <source>
        <dbReference type="PROSITE" id="PS52035"/>
    </source>
</evidence>
<keyword evidence="4" id="KW-0479">Metal-binding</keyword>
<dbReference type="Gene3D" id="2.60.40.1120">
    <property type="entry name" value="Carboxypeptidase-like, regulatory domain"/>
    <property type="match status" value="1"/>
</dbReference>
<dbReference type="CDD" id="cd11308">
    <property type="entry name" value="Peptidase_M14NE-CP-C_like"/>
    <property type="match status" value="1"/>
</dbReference>
<comment type="cofactor">
    <cofactor evidence="1">
        <name>Zn(2+)</name>
        <dbReference type="ChEBI" id="CHEBI:29105"/>
    </cofactor>
</comment>
<dbReference type="PROSITE" id="PS00133">
    <property type="entry name" value="CARBOXYPEPT_ZN_2"/>
    <property type="match status" value="1"/>
</dbReference>
<dbReference type="EMBL" id="CP092875">
    <property type="protein sequence ID" value="UYV76104.1"/>
    <property type="molecule type" value="Genomic_DNA"/>
</dbReference>
<dbReference type="PROSITE" id="PS52035">
    <property type="entry name" value="PEPTIDASE_M14"/>
    <property type="match status" value="1"/>
</dbReference>
<dbReference type="Pfam" id="PF00246">
    <property type="entry name" value="Peptidase_M14"/>
    <property type="match status" value="1"/>
</dbReference>
<dbReference type="PANTHER" id="PTHR11532">
    <property type="entry name" value="PROTEASE M14 CARBOXYPEPTIDASE"/>
    <property type="match status" value="1"/>
</dbReference>